<dbReference type="InterPro" id="IPR029058">
    <property type="entry name" value="AB_hydrolase_fold"/>
</dbReference>
<evidence type="ECO:0000256" key="1">
    <source>
        <dbReference type="SAM" id="SignalP"/>
    </source>
</evidence>
<evidence type="ECO:0000313" key="4">
    <source>
        <dbReference type="Proteomes" id="UP000603434"/>
    </source>
</evidence>
<organism evidence="3 4">
    <name type="scientific">Candidatus Desulfatibia profunda</name>
    <dbReference type="NCBI Taxonomy" id="2841695"/>
    <lineage>
        <taxon>Bacteria</taxon>
        <taxon>Pseudomonadati</taxon>
        <taxon>Thermodesulfobacteriota</taxon>
        <taxon>Desulfobacteria</taxon>
        <taxon>Desulfobacterales</taxon>
        <taxon>Desulfobacterales incertae sedis</taxon>
        <taxon>Candidatus Desulfatibia</taxon>
    </lineage>
</organism>
<feature type="chain" id="PRO_5035203733" evidence="1">
    <location>
        <begin position="25"/>
        <end position="301"/>
    </location>
</feature>
<dbReference type="PANTHER" id="PTHR43265:SF1">
    <property type="entry name" value="ESTERASE ESTD"/>
    <property type="match status" value="1"/>
</dbReference>
<reference evidence="3 4" key="1">
    <citation type="submission" date="2020-08" db="EMBL/GenBank/DDBJ databases">
        <title>Bridging the membrane lipid divide: bacteria of the FCB group superphylum have the potential to synthesize archaeal ether lipids.</title>
        <authorList>
            <person name="Villanueva L."/>
            <person name="Von Meijenfeldt F.A.B."/>
            <person name="Westbye A.B."/>
            <person name="Yadav S."/>
            <person name="Hopmans E.C."/>
            <person name="Dutilh B.E."/>
            <person name="Sinninghe Damste J.S."/>
        </authorList>
    </citation>
    <scope>NUCLEOTIDE SEQUENCE [LARGE SCALE GENOMIC DNA]</scope>
    <source>
        <strain evidence="3">NIOZ-UU30</strain>
    </source>
</reference>
<dbReference type="SUPFAM" id="SSF53474">
    <property type="entry name" value="alpha/beta-Hydrolases"/>
    <property type="match status" value="1"/>
</dbReference>
<gene>
    <name evidence="3" type="ORF">H8E23_00675</name>
</gene>
<protein>
    <submittedName>
        <fullName evidence="3">Alpha/beta fold hydrolase</fullName>
    </submittedName>
</protein>
<feature type="domain" description="Serine aminopeptidase S33" evidence="2">
    <location>
        <begin position="56"/>
        <end position="275"/>
    </location>
</feature>
<comment type="caution">
    <text evidence="3">The sequence shown here is derived from an EMBL/GenBank/DDBJ whole genome shotgun (WGS) entry which is preliminary data.</text>
</comment>
<name>A0A8J6NSP5_9BACT</name>
<keyword evidence="3" id="KW-0378">Hydrolase</keyword>
<dbReference type="EMBL" id="JACNJH010000034">
    <property type="protein sequence ID" value="MBC8359896.1"/>
    <property type="molecule type" value="Genomic_DNA"/>
</dbReference>
<dbReference type="AlphaFoldDB" id="A0A8J6NSP5"/>
<dbReference type="Gene3D" id="3.40.50.1820">
    <property type="entry name" value="alpha/beta hydrolase"/>
    <property type="match status" value="1"/>
</dbReference>
<accession>A0A8J6NSP5</accession>
<proteinExistence type="predicted"/>
<dbReference type="PANTHER" id="PTHR43265">
    <property type="entry name" value="ESTERASE ESTD"/>
    <property type="match status" value="1"/>
</dbReference>
<feature type="signal peptide" evidence="1">
    <location>
        <begin position="1"/>
        <end position="24"/>
    </location>
</feature>
<dbReference type="Proteomes" id="UP000603434">
    <property type="component" value="Unassembled WGS sequence"/>
</dbReference>
<dbReference type="Pfam" id="PF12146">
    <property type="entry name" value="Hydrolase_4"/>
    <property type="match status" value="1"/>
</dbReference>
<sequence>MRPFKCAIVVGVLFLTLLCGAAQAAECVGIELVKLRTIDGVELTGALREPQPDGQKAGLVMVHGYSGNFYSGIMEYLPEALRDCGFYTLALNMRDHDQVPKRNLFEENRHDIAAAIAEMDRRGRSPVFLYGHSMGTNRVLDYLVSTKDTRIAGLILTGPPGNMFEWNVRMFGQKKATQVLRLAQELKAKGKGDEWMLVDLGPLGKTLYTANHLVSLRGPESFSDPFKNIARVSAPVLIVHGLADRLADPKTADRLQQQAGPGAKVNVVKIAGADHSFRRHRQELADTIYKWLLTQLSATSQ</sequence>
<dbReference type="GO" id="GO:0052689">
    <property type="term" value="F:carboxylic ester hydrolase activity"/>
    <property type="evidence" value="ECO:0007669"/>
    <property type="project" value="TreeGrafter"/>
</dbReference>
<keyword evidence="1" id="KW-0732">Signal</keyword>
<dbReference type="InterPro" id="IPR022742">
    <property type="entry name" value="Hydrolase_4"/>
</dbReference>
<evidence type="ECO:0000313" key="3">
    <source>
        <dbReference type="EMBL" id="MBC8359896.1"/>
    </source>
</evidence>
<dbReference type="InterPro" id="IPR053145">
    <property type="entry name" value="AB_hydrolase_Est10"/>
</dbReference>
<evidence type="ECO:0000259" key="2">
    <source>
        <dbReference type="Pfam" id="PF12146"/>
    </source>
</evidence>